<evidence type="ECO:0000313" key="2">
    <source>
        <dbReference type="Proteomes" id="UP001529514"/>
    </source>
</evidence>
<proteinExistence type="predicted"/>
<sequence>MFFGESNYTKSSCCLIIPHKTSTRPSNAKIFFDSMNFEELTDSKIYTLRMFPKWQDFRLVKYKGAGHEHTFLASLE</sequence>
<dbReference type="EMBL" id="AP028978">
    <property type="protein sequence ID" value="BET95853.1"/>
    <property type="molecule type" value="Genomic_DNA"/>
</dbReference>
<gene>
    <name evidence="1" type="ORF">TCT1_07740</name>
</gene>
<protein>
    <submittedName>
        <fullName evidence="1">Uncharacterized protein</fullName>
    </submittedName>
</protein>
<accession>A0ABM8JT31</accession>
<name>A0ABM8JT31_9GAMM</name>
<keyword evidence="2" id="KW-1185">Reference proteome</keyword>
<reference evidence="1 2" key="1">
    <citation type="submission" date="2023-10" db="EMBL/GenBank/DDBJ databases">
        <title>Xenorhabdus taiwanensis sp. nov., a symbiotic bacterium associated with the entomopathogenic nematode Steinernema taiwanensis.</title>
        <authorList>
            <person name="Tseng C.T."/>
            <person name="Shu H.Y."/>
            <person name="Chen M.H."/>
            <person name="Fang Y.J."/>
            <person name="Wu T.L."/>
            <person name="Lin Y.C."/>
            <person name="Huang C.J."/>
        </authorList>
    </citation>
    <scope>NUCLEOTIDE SEQUENCE [LARGE SCALE GENOMIC DNA]</scope>
    <source>
        <strain evidence="1 2">TCT-1</strain>
    </source>
</reference>
<dbReference type="Proteomes" id="UP001529514">
    <property type="component" value="Chromosome"/>
</dbReference>
<evidence type="ECO:0000313" key="1">
    <source>
        <dbReference type="EMBL" id="BET95853.1"/>
    </source>
</evidence>
<organism evidence="1 2">
    <name type="scientific">Xenorhabdus taiwanensis</name>
    <dbReference type="NCBI Taxonomy" id="3085177"/>
    <lineage>
        <taxon>Bacteria</taxon>
        <taxon>Pseudomonadati</taxon>
        <taxon>Pseudomonadota</taxon>
        <taxon>Gammaproteobacteria</taxon>
        <taxon>Enterobacterales</taxon>
        <taxon>Morganellaceae</taxon>
        <taxon>Xenorhabdus</taxon>
    </lineage>
</organism>